<dbReference type="Proteomes" id="UP001162131">
    <property type="component" value="Unassembled WGS sequence"/>
</dbReference>
<accession>A0AAU9J0B3</accession>
<dbReference type="GO" id="GO:0005737">
    <property type="term" value="C:cytoplasm"/>
    <property type="evidence" value="ECO:0007669"/>
    <property type="project" value="TreeGrafter"/>
</dbReference>
<dbReference type="PANTHER" id="PTHR13268">
    <property type="entry name" value="BREAST CARCINOMA AMPLIFIED SEQUENCE 3"/>
    <property type="match status" value="1"/>
</dbReference>
<dbReference type="InterPro" id="IPR015943">
    <property type="entry name" value="WD40/YVTN_repeat-like_dom_sf"/>
</dbReference>
<organism evidence="2 3">
    <name type="scientific">Blepharisma stoltei</name>
    <dbReference type="NCBI Taxonomy" id="1481888"/>
    <lineage>
        <taxon>Eukaryota</taxon>
        <taxon>Sar</taxon>
        <taxon>Alveolata</taxon>
        <taxon>Ciliophora</taxon>
        <taxon>Postciliodesmatophora</taxon>
        <taxon>Heterotrichea</taxon>
        <taxon>Heterotrichida</taxon>
        <taxon>Blepharismidae</taxon>
        <taxon>Blepharisma</taxon>
    </lineage>
</organism>
<evidence type="ECO:0000259" key="1">
    <source>
        <dbReference type="Pfam" id="PF21034"/>
    </source>
</evidence>
<dbReference type="InterPro" id="IPR045142">
    <property type="entry name" value="BCAS3-like"/>
</dbReference>
<dbReference type="SUPFAM" id="SSF50978">
    <property type="entry name" value="WD40 repeat-like"/>
    <property type="match status" value="1"/>
</dbReference>
<dbReference type="AlphaFoldDB" id="A0AAU9J0B3"/>
<evidence type="ECO:0000313" key="2">
    <source>
        <dbReference type="EMBL" id="CAG9320270.1"/>
    </source>
</evidence>
<dbReference type="InterPro" id="IPR048382">
    <property type="entry name" value="BCAS3_WD40"/>
</dbReference>
<dbReference type="Pfam" id="PF21034">
    <property type="entry name" value="BCAS3_WD40"/>
    <property type="match status" value="1"/>
</dbReference>
<dbReference type="PANTHER" id="PTHR13268:SF0">
    <property type="entry name" value="BCAS3 MICROTUBULE ASSOCIATED CELL MIGRATION FACTOR"/>
    <property type="match status" value="1"/>
</dbReference>
<comment type="caution">
    <text evidence="2">The sequence shown here is derived from an EMBL/GenBank/DDBJ whole genome shotgun (WGS) entry which is preliminary data.</text>
</comment>
<dbReference type="EMBL" id="CAJZBQ010000025">
    <property type="protein sequence ID" value="CAG9320270.1"/>
    <property type="molecule type" value="Genomic_DNA"/>
</dbReference>
<dbReference type="GO" id="GO:0042594">
    <property type="term" value="P:response to starvation"/>
    <property type="evidence" value="ECO:0007669"/>
    <property type="project" value="TreeGrafter"/>
</dbReference>
<protein>
    <recommendedName>
        <fullName evidence="1">BCAS3 WD40 domain-containing protein</fullName>
    </recommendedName>
</protein>
<dbReference type="GO" id="GO:0006914">
    <property type="term" value="P:autophagy"/>
    <property type="evidence" value="ECO:0007669"/>
    <property type="project" value="InterPro"/>
</dbReference>
<feature type="domain" description="BCAS3 WD40" evidence="1">
    <location>
        <begin position="247"/>
        <end position="343"/>
    </location>
</feature>
<dbReference type="InterPro" id="IPR036322">
    <property type="entry name" value="WD40_repeat_dom_sf"/>
</dbReference>
<name>A0AAU9J0B3_9CILI</name>
<reference evidence="2" key="1">
    <citation type="submission" date="2021-09" db="EMBL/GenBank/DDBJ databases">
        <authorList>
            <consortium name="AG Swart"/>
            <person name="Singh M."/>
            <person name="Singh A."/>
            <person name="Seah K."/>
            <person name="Emmerich C."/>
        </authorList>
    </citation>
    <scope>NUCLEOTIDE SEQUENCE</scope>
    <source>
        <strain evidence="2">ATCC30299</strain>
    </source>
</reference>
<gene>
    <name evidence="2" type="ORF">BSTOLATCC_MIC26191</name>
</gene>
<evidence type="ECO:0000313" key="3">
    <source>
        <dbReference type="Proteomes" id="UP001162131"/>
    </source>
</evidence>
<proteinExistence type="predicted"/>
<sequence length="556" mass="63172">METIASYIPSVVRKITETISNSKELDAITYIEFQEINFKSSSKLVALIGYERGFQAWDLSKPSEPNLFLSKRNLGVSQITCIPKNPEGLLAITSLYHSIEFPRSTIQLFSILQKEFIFLINASSEITKISCNSLVICAALSTCEIEVFDSKSFEKLYMISPIVNSEENSIVMSLSNLYIAYSLKSKNAPIEEGEINLTEKISKTVMSIAENGFTKIKAYMENAGVLADSRSQHGKIWIKHLPDNSDICEIQAFSTSVSMLKFSESSHLLVVSTVSGQTFHIYRINPTKKNQISGPELRYCLIYKLYRGMTSADINDICISKNEKWIVISSSKGTSHIFYVNPEDMSMNFNHPAQMRIYHGSVLEKPIFPRCHIHLVEKMRPRIRVSLQESAVEPCPPELFTICQTGQFTRHVMDNEQHLVFSVSLNRPISFKEIEMEVNDERQNNHEVPIGIENNTSKEPNGWVPLKRSPQFTFLKAKMAYEDSLKKDTEYEECEEEKSMPAFTVHYSNYVASPNRLEQAMNSCIYNSKSKTPQVTGKIITNHLKLGINANEKFYA</sequence>
<keyword evidence="3" id="KW-1185">Reference proteome</keyword>
<dbReference type="Gene3D" id="2.130.10.10">
    <property type="entry name" value="YVTN repeat-like/Quinoprotein amine dehydrogenase"/>
    <property type="match status" value="1"/>
</dbReference>